<dbReference type="EMBL" id="JBHUHD010000005">
    <property type="protein sequence ID" value="MFD2143852.1"/>
    <property type="molecule type" value="Genomic_DNA"/>
</dbReference>
<reference evidence="1" key="1">
    <citation type="journal article" date="2014" name="Int. J. Syst. Evol. Microbiol.">
        <title>Complete genome of a new Firmicutes species belonging to the dominant human colonic microbiota ('Ruminococcus bicirculans') reveals two chromosomes and a selective capacity to utilize plant glucans.</title>
        <authorList>
            <consortium name="NISC Comparative Sequencing Program"/>
            <person name="Wegmann U."/>
            <person name="Louis P."/>
            <person name="Goesmann A."/>
            <person name="Henrissat B."/>
            <person name="Duncan S.H."/>
            <person name="Flint H.J."/>
        </authorList>
    </citation>
    <scope>NUCLEOTIDE SEQUENCE</scope>
    <source>
        <strain evidence="1">CCM 7435</strain>
    </source>
</reference>
<keyword evidence="3" id="KW-1185">Reference proteome</keyword>
<sequence>MQPPAALEVLAIGEVDFITLIRRHARGDFGNVCPDDAQSNREAIENGSRILSSYPVGNQNVWVITEADRSVTTILLPSDY</sequence>
<reference evidence="1" key="3">
    <citation type="submission" date="2024-09" db="EMBL/GenBank/DDBJ databases">
        <authorList>
            <person name="Sun Q."/>
            <person name="Mori K."/>
        </authorList>
    </citation>
    <scope>NUCLEOTIDE SEQUENCE</scope>
    <source>
        <strain evidence="1">CCM 7435</strain>
    </source>
</reference>
<proteinExistence type="predicted"/>
<evidence type="ECO:0000313" key="2">
    <source>
        <dbReference type="EMBL" id="MFD2143852.1"/>
    </source>
</evidence>
<evidence type="ECO:0000313" key="3">
    <source>
        <dbReference type="Proteomes" id="UP001597299"/>
    </source>
</evidence>
<gene>
    <name evidence="1" type="ORF">ACFSNC_25935</name>
    <name evidence="2" type="ORF">ACFSNC_26245</name>
</gene>
<name>A0ABW4Z5C9_9HYPH</name>
<organism evidence="1 3">
    <name type="scientific">Ancylobacter oerskovii</name>
    <dbReference type="NCBI Taxonomy" id="459519"/>
    <lineage>
        <taxon>Bacteria</taxon>
        <taxon>Pseudomonadati</taxon>
        <taxon>Pseudomonadota</taxon>
        <taxon>Alphaproteobacteria</taxon>
        <taxon>Hyphomicrobiales</taxon>
        <taxon>Xanthobacteraceae</taxon>
        <taxon>Ancylobacter</taxon>
    </lineage>
</organism>
<accession>A0ABW4Z5C9</accession>
<comment type="caution">
    <text evidence="1">The sequence shown here is derived from an EMBL/GenBank/DDBJ whole genome shotgun (WGS) entry which is preliminary data.</text>
</comment>
<evidence type="ECO:0008006" key="4">
    <source>
        <dbReference type="Google" id="ProtNLM"/>
    </source>
</evidence>
<dbReference type="EMBL" id="JBHUHD010000005">
    <property type="protein sequence ID" value="MFD2143790.1"/>
    <property type="molecule type" value="Genomic_DNA"/>
</dbReference>
<evidence type="ECO:0000313" key="1">
    <source>
        <dbReference type="EMBL" id="MFD2143790.1"/>
    </source>
</evidence>
<dbReference type="Proteomes" id="UP001597299">
    <property type="component" value="Unassembled WGS sequence"/>
</dbReference>
<dbReference type="RefSeq" id="WP_213355273.1">
    <property type="nucleotide sequence ID" value="NZ_JAHBGB010000043.1"/>
</dbReference>
<protein>
    <recommendedName>
        <fullName evidence="4">Type I restriction endonuclease subunit M</fullName>
    </recommendedName>
</protein>
<reference evidence="3" key="2">
    <citation type="journal article" date="2019" name="Int. J. Syst. Evol. Microbiol.">
        <title>The Global Catalogue of Microorganisms (GCM) 10K type strain sequencing project: providing services to taxonomists for standard genome sequencing and annotation.</title>
        <authorList>
            <consortium name="The Broad Institute Genomics Platform"/>
            <consortium name="The Broad Institute Genome Sequencing Center for Infectious Disease"/>
            <person name="Wu L."/>
            <person name="Ma J."/>
        </authorList>
    </citation>
    <scope>NUCLEOTIDE SEQUENCE [LARGE SCALE GENOMIC DNA]</scope>
    <source>
        <strain evidence="3">CCM 7435</strain>
    </source>
</reference>